<keyword evidence="5" id="KW-1185">Reference proteome</keyword>
<dbReference type="Proteomes" id="UP000601223">
    <property type="component" value="Unassembled WGS sequence"/>
</dbReference>
<evidence type="ECO:0000256" key="3">
    <source>
        <dbReference type="SAM" id="SignalP"/>
    </source>
</evidence>
<accession>A0A8J3JEJ6</accession>
<reference evidence="4 5" key="1">
    <citation type="submission" date="2021-01" db="EMBL/GenBank/DDBJ databases">
        <title>Whole genome shotgun sequence of Catellatospora bangladeshensis NBRC 107357.</title>
        <authorList>
            <person name="Komaki H."/>
            <person name="Tamura T."/>
        </authorList>
    </citation>
    <scope>NUCLEOTIDE SEQUENCE [LARGE SCALE GENOMIC DNA]</scope>
    <source>
        <strain evidence="4 5">NBRC 107357</strain>
    </source>
</reference>
<organism evidence="4 5">
    <name type="scientific">Catellatospora bangladeshensis</name>
    <dbReference type="NCBI Taxonomy" id="310355"/>
    <lineage>
        <taxon>Bacteria</taxon>
        <taxon>Bacillati</taxon>
        <taxon>Actinomycetota</taxon>
        <taxon>Actinomycetes</taxon>
        <taxon>Micromonosporales</taxon>
        <taxon>Micromonosporaceae</taxon>
        <taxon>Catellatospora</taxon>
    </lineage>
</organism>
<proteinExistence type="predicted"/>
<evidence type="ECO:0008006" key="6">
    <source>
        <dbReference type="Google" id="ProtNLM"/>
    </source>
</evidence>
<dbReference type="EMBL" id="BONF01000011">
    <property type="protein sequence ID" value="GIF81164.1"/>
    <property type="molecule type" value="Genomic_DNA"/>
</dbReference>
<evidence type="ECO:0000313" key="4">
    <source>
        <dbReference type="EMBL" id="GIF81164.1"/>
    </source>
</evidence>
<protein>
    <recommendedName>
        <fullName evidence="6">Lipopolysaccharide assembly protein A domain-containing protein</fullName>
    </recommendedName>
</protein>
<feature type="region of interest" description="Disordered" evidence="1">
    <location>
        <begin position="89"/>
        <end position="118"/>
    </location>
</feature>
<feature type="signal peptide" evidence="3">
    <location>
        <begin position="1"/>
        <end position="18"/>
    </location>
</feature>
<feature type="transmembrane region" description="Helical" evidence="2">
    <location>
        <begin position="48"/>
        <end position="71"/>
    </location>
</feature>
<evidence type="ECO:0000256" key="2">
    <source>
        <dbReference type="SAM" id="Phobius"/>
    </source>
</evidence>
<feature type="compositionally biased region" description="Basic and acidic residues" evidence="1">
    <location>
        <begin position="89"/>
        <end position="101"/>
    </location>
</feature>
<sequence length="147" mass="15553">MILIGLLLVLGLSGLALAAFMNNDGLYTAPAGTVELFGYSVEATVGQVFLTGAVAGALVLIGLFIMFGGACRRARRRMAARRELAEQRAEMRDLQRKHDSMESELAANRARETGAADAQAVMDAKAAAKAREAEKARADADAEVAAR</sequence>
<dbReference type="AlphaFoldDB" id="A0A8J3JEJ6"/>
<keyword evidence="2" id="KW-1133">Transmembrane helix</keyword>
<gene>
    <name evidence="4" type="ORF">Cba03nite_25130</name>
</gene>
<evidence type="ECO:0000313" key="5">
    <source>
        <dbReference type="Proteomes" id="UP000601223"/>
    </source>
</evidence>
<dbReference type="RefSeq" id="WP_203745383.1">
    <property type="nucleotide sequence ID" value="NZ_BONF01000011.1"/>
</dbReference>
<evidence type="ECO:0000256" key="1">
    <source>
        <dbReference type="SAM" id="MobiDB-lite"/>
    </source>
</evidence>
<keyword evidence="2" id="KW-0472">Membrane</keyword>
<feature type="chain" id="PRO_5039336829" description="Lipopolysaccharide assembly protein A domain-containing protein" evidence="3">
    <location>
        <begin position="19"/>
        <end position="147"/>
    </location>
</feature>
<name>A0A8J3JEJ6_9ACTN</name>
<keyword evidence="2" id="KW-0812">Transmembrane</keyword>
<keyword evidence="3" id="KW-0732">Signal</keyword>
<comment type="caution">
    <text evidence="4">The sequence shown here is derived from an EMBL/GenBank/DDBJ whole genome shotgun (WGS) entry which is preliminary data.</text>
</comment>